<dbReference type="OrthoDB" id="9792788at2"/>
<dbReference type="EMBL" id="QRHA01000008">
    <property type="protein sequence ID" value="RDV24903.1"/>
    <property type="molecule type" value="Genomic_DNA"/>
</dbReference>
<dbReference type="InterPro" id="IPR007313">
    <property type="entry name" value="FxsA"/>
</dbReference>
<feature type="transmembrane region" description="Helical" evidence="2">
    <location>
        <begin position="32"/>
        <end position="54"/>
    </location>
</feature>
<feature type="region of interest" description="Disordered" evidence="1">
    <location>
        <begin position="127"/>
        <end position="159"/>
    </location>
</feature>
<proteinExistence type="predicted"/>
<comment type="caution">
    <text evidence="3">The sequence shown here is derived from an EMBL/GenBank/DDBJ whole genome shotgun (WGS) entry which is preliminary data.</text>
</comment>
<keyword evidence="2" id="KW-0812">Transmembrane</keyword>
<feature type="compositionally biased region" description="Polar residues" evidence="1">
    <location>
        <begin position="127"/>
        <end position="141"/>
    </location>
</feature>
<feature type="transmembrane region" description="Helical" evidence="2">
    <location>
        <begin position="75"/>
        <end position="101"/>
    </location>
</feature>
<protein>
    <submittedName>
        <fullName evidence="3">FxsA family protein</fullName>
    </submittedName>
</protein>
<dbReference type="Pfam" id="PF04186">
    <property type="entry name" value="FxsA"/>
    <property type="match status" value="1"/>
</dbReference>
<evidence type="ECO:0000256" key="1">
    <source>
        <dbReference type="SAM" id="MobiDB-lite"/>
    </source>
</evidence>
<dbReference type="RefSeq" id="WP_115593772.1">
    <property type="nucleotide sequence ID" value="NZ_QRHA01000008.1"/>
</dbReference>
<gene>
    <name evidence="3" type="ORF">DXV75_12615</name>
</gene>
<dbReference type="NCBIfam" id="NF008528">
    <property type="entry name" value="PRK11463.1-2"/>
    <property type="match status" value="1"/>
</dbReference>
<name>A0A3D8M588_9ALTE</name>
<evidence type="ECO:0000313" key="3">
    <source>
        <dbReference type="EMBL" id="RDV24903.1"/>
    </source>
</evidence>
<dbReference type="Proteomes" id="UP000256561">
    <property type="component" value="Unassembled WGS sequence"/>
</dbReference>
<reference evidence="4" key="1">
    <citation type="submission" date="2018-08" db="EMBL/GenBank/DDBJ databases">
        <authorList>
            <person name="Zhang J."/>
            <person name="Du Z.-J."/>
        </authorList>
    </citation>
    <scope>NUCLEOTIDE SEQUENCE [LARGE SCALE GENOMIC DNA]</scope>
    <source>
        <strain evidence="4">KCTC 52655</strain>
    </source>
</reference>
<dbReference type="AlphaFoldDB" id="A0A3D8M588"/>
<keyword evidence="2" id="KW-1133">Transmembrane helix</keyword>
<dbReference type="GO" id="GO:0016020">
    <property type="term" value="C:membrane"/>
    <property type="evidence" value="ECO:0007669"/>
    <property type="project" value="InterPro"/>
</dbReference>
<feature type="compositionally biased region" description="Basic and acidic residues" evidence="1">
    <location>
        <begin position="147"/>
        <end position="159"/>
    </location>
</feature>
<keyword evidence="2" id="KW-0472">Membrane</keyword>
<organism evidence="3 4">
    <name type="scientific">Alteromonas aestuariivivens</name>
    <dbReference type="NCBI Taxonomy" id="1938339"/>
    <lineage>
        <taxon>Bacteria</taxon>
        <taxon>Pseudomonadati</taxon>
        <taxon>Pseudomonadota</taxon>
        <taxon>Gammaproteobacteria</taxon>
        <taxon>Alteromonadales</taxon>
        <taxon>Alteromonadaceae</taxon>
        <taxon>Alteromonas/Salinimonas group</taxon>
        <taxon>Alteromonas</taxon>
    </lineage>
</organism>
<accession>A0A3D8M588</accession>
<evidence type="ECO:0000313" key="4">
    <source>
        <dbReference type="Proteomes" id="UP000256561"/>
    </source>
</evidence>
<dbReference type="PANTHER" id="PTHR35335:SF1">
    <property type="entry name" value="UPF0716 PROTEIN FXSA"/>
    <property type="match status" value="1"/>
</dbReference>
<sequence length="159" mass="17532">MRVLFLLFALLPILEIAVLVHVGGIIGGWNTIALVLFTAFIGAFFVRQEGLSTLQSAQRKMQRNEIPGGEMLEGLMLVIAGVLLVTPGFITDILGLCLVLPPSRKWIARHAARHMSMRVVTAAQYHQQPSSQGFKRSSDSNVIEGEYTDRSGNDNSRLR</sequence>
<dbReference type="PANTHER" id="PTHR35335">
    <property type="entry name" value="UPF0716 PROTEIN FXSA"/>
    <property type="match status" value="1"/>
</dbReference>
<evidence type="ECO:0000256" key="2">
    <source>
        <dbReference type="SAM" id="Phobius"/>
    </source>
</evidence>
<keyword evidence="4" id="KW-1185">Reference proteome</keyword>